<comment type="caution">
    <text evidence="7">The sequence shown here is derived from an EMBL/GenBank/DDBJ whole genome shotgun (WGS) entry which is preliminary data.</text>
</comment>
<dbReference type="InterPro" id="IPR018392">
    <property type="entry name" value="LysM"/>
</dbReference>
<reference evidence="7" key="1">
    <citation type="submission" date="2023-06" db="EMBL/GenBank/DDBJ databases">
        <title>Genome-scale phylogeny and comparative genomics of the fungal order Sordariales.</title>
        <authorList>
            <consortium name="Lawrence Berkeley National Laboratory"/>
            <person name="Hensen N."/>
            <person name="Bonometti L."/>
            <person name="Westerberg I."/>
            <person name="Brannstrom I.O."/>
            <person name="Guillou S."/>
            <person name="Cros-Aarteil S."/>
            <person name="Calhoun S."/>
            <person name="Haridas S."/>
            <person name="Kuo A."/>
            <person name="Mondo S."/>
            <person name="Pangilinan J."/>
            <person name="Riley R."/>
            <person name="Labutti K."/>
            <person name="Andreopoulos B."/>
            <person name="Lipzen A."/>
            <person name="Chen C."/>
            <person name="Yanf M."/>
            <person name="Daum C."/>
            <person name="Ng V."/>
            <person name="Clum A."/>
            <person name="Steindorff A."/>
            <person name="Ohm R."/>
            <person name="Martin F."/>
            <person name="Silar P."/>
            <person name="Natvig D."/>
            <person name="Lalanne C."/>
            <person name="Gautier V."/>
            <person name="Ament-Velasquez S.L."/>
            <person name="Kruys A."/>
            <person name="Hutchinson M.I."/>
            <person name="Powell A.J."/>
            <person name="Barry K."/>
            <person name="Miller A.N."/>
            <person name="Grigoriev I.V."/>
            <person name="Debuchy R."/>
            <person name="Gladieux P."/>
            <person name="Thoren M.H."/>
            <person name="Johannesson H."/>
        </authorList>
    </citation>
    <scope>NUCLEOTIDE SEQUENCE</scope>
    <source>
        <strain evidence="7">8032-3</strain>
    </source>
</reference>
<keyword evidence="1" id="KW-0147">Chitin-binding</keyword>
<feature type="domain" description="LysM" evidence="6">
    <location>
        <begin position="128"/>
        <end position="174"/>
    </location>
</feature>
<keyword evidence="8" id="KW-1185">Reference proteome</keyword>
<dbReference type="Gene3D" id="3.10.350.10">
    <property type="entry name" value="LysM domain"/>
    <property type="match status" value="4"/>
</dbReference>
<accession>A0AAJ0BXI2</accession>
<dbReference type="EMBL" id="MU839012">
    <property type="protein sequence ID" value="KAK1766314.1"/>
    <property type="molecule type" value="Genomic_DNA"/>
</dbReference>
<dbReference type="Proteomes" id="UP001244011">
    <property type="component" value="Unassembled WGS sequence"/>
</dbReference>
<evidence type="ECO:0000256" key="1">
    <source>
        <dbReference type="ARBA" id="ARBA00022669"/>
    </source>
</evidence>
<dbReference type="GO" id="GO:0008061">
    <property type="term" value="F:chitin binding"/>
    <property type="evidence" value="ECO:0007669"/>
    <property type="project" value="UniProtKB-KW"/>
</dbReference>
<dbReference type="Pfam" id="PF01476">
    <property type="entry name" value="LysM"/>
    <property type="match status" value="3"/>
</dbReference>
<dbReference type="PROSITE" id="PS51782">
    <property type="entry name" value="LYSM"/>
    <property type="match status" value="3"/>
</dbReference>
<evidence type="ECO:0000313" key="7">
    <source>
        <dbReference type="EMBL" id="KAK1766314.1"/>
    </source>
</evidence>
<evidence type="ECO:0000313" key="8">
    <source>
        <dbReference type="Proteomes" id="UP001244011"/>
    </source>
</evidence>
<feature type="chain" id="PRO_5042468325" description="LysM domain-containing protein" evidence="5">
    <location>
        <begin position="19"/>
        <end position="344"/>
    </location>
</feature>
<evidence type="ECO:0000256" key="4">
    <source>
        <dbReference type="ARBA" id="ARBA00044955"/>
    </source>
</evidence>
<dbReference type="AlphaFoldDB" id="A0AAJ0BXI2"/>
<keyword evidence="2 5" id="KW-0732">Signal</keyword>
<dbReference type="InterPro" id="IPR052210">
    <property type="entry name" value="LysM1-like"/>
</dbReference>
<sequence>MKPLRLLSSVFALHLAEGYLVSPPGTPAPGAAADCSAWVQNSYSLTCDIVERFFGMSLAQFEAWNPSVTELGEGCNMIEGLYYCVEVDFVTLTTLTTPTTTSTSTTTTGNGVTTPTPTQAGMASSCNKFYLVSSGDTCSNIATAQGISLTNFYAWNPAVGNTCASLWASYYVCVGVISGSSSTPTTLPTTTQTSEVTTPTPTQDGMISNCNKFYLVGSGDTCSNIATAQGISLTNFYAWNPAVGNTCASLWAGYYVCVGITGSATTTPPPTTTQGGNGVVTPTPTQAGMATNCDGFHLVVSGDICSSIAAAAGISLANFYAWNSAVGNTCASLWAGYYVCISLL</sequence>
<evidence type="ECO:0000256" key="3">
    <source>
        <dbReference type="ARBA" id="ARBA00023026"/>
    </source>
</evidence>
<proteinExistence type="inferred from homology"/>
<protein>
    <recommendedName>
        <fullName evidence="6">LysM domain-containing protein</fullName>
    </recommendedName>
</protein>
<feature type="domain" description="LysM" evidence="6">
    <location>
        <begin position="295"/>
        <end position="341"/>
    </location>
</feature>
<dbReference type="GeneID" id="85311463"/>
<keyword evidence="3" id="KW-0843">Virulence</keyword>
<name>A0AAJ0BXI2_9PEZI</name>
<organism evidence="7 8">
    <name type="scientific">Phialemonium atrogriseum</name>
    <dbReference type="NCBI Taxonomy" id="1093897"/>
    <lineage>
        <taxon>Eukaryota</taxon>
        <taxon>Fungi</taxon>
        <taxon>Dikarya</taxon>
        <taxon>Ascomycota</taxon>
        <taxon>Pezizomycotina</taxon>
        <taxon>Sordariomycetes</taxon>
        <taxon>Sordariomycetidae</taxon>
        <taxon>Cephalothecales</taxon>
        <taxon>Cephalothecaceae</taxon>
        <taxon>Phialemonium</taxon>
    </lineage>
</organism>
<feature type="signal peptide" evidence="5">
    <location>
        <begin position="1"/>
        <end position="18"/>
    </location>
</feature>
<dbReference type="SUPFAM" id="SSF54106">
    <property type="entry name" value="LysM domain"/>
    <property type="match status" value="3"/>
</dbReference>
<dbReference type="PANTHER" id="PTHR34997">
    <property type="entry name" value="AM15"/>
    <property type="match status" value="1"/>
</dbReference>
<feature type="domain" description="LysM" evidence="6">
    <location>
        <begin position="212"/>
        <end position="258"/>
    </location>
</feature>
<gene>
    <name evidence="7" type="ORF">QBC33DRAFT_542494</name>
</gene>
<dbReference type="RefSeq" id="XP_060282527.1">
    <property type="nucleotide sequence ID" value="XM_060428276.1"/>
</dbReference>
<comment type="similarity">
    <text evidence="4">Belongs to the secreted LysM effector family.</text>
</comment>
<dbReference type="PANTHER" id="PTHR34997:SF2">
    <property type="entry name" value="LYSM DOMAIN-CONTAINING PROTEIN-RELATED"/>
    <property type="match status" value="1"/>
</dbReference>
<evidence type="ECO:0000256" key="2">
    <source>
        <dbReference type="ARBA" id="ARBA00022729"/>
    </source>
</evidence>
<dbReference type="SMART" id="SM00257">
    <property type="entry name" value="LysM"/>
    <property type="match status" value="3"/>
</dbReference>
<dbReference type="InterPro" id="IPR036779">
    <property type="entry name" value="LysM_dom_sf"/>
</dbReference>
<evidence type="ECO:0000259" key="6">
    <source>
        <dbReference type="PROSITE" id="PS51782"/>
    </source>
</evidence>
<dbReference type="CDD" id="cd00118">
    <property type="entry name" value="LysM"/>
    <property type="match status" value="3"/>
</dbReference>
<evidence type="ECO:0000256" key="5">
    <source>
        <dbReference type="SAM" id="SignalP"/>
    </source>
</evidence>